<dbReference type="SUPFAM" id="SSF49764">
    <property type="entry name" value="HSP20-like chaperones"/>
    <property type="match status" value="1"/>
</dbReference>
<evidence type="ECO:0000313" key="4">
    <source>
        <dbReference type="EMBL" id="RIH93063.1"/>
    </source>
</evidence>
<organism evidence="4 5">
    <name type="scientific">Meiothermus granaticius NBRC 107808</name>
    <dbReference type="NCBI Taxonomy" id="1227551"/>
    <lineage>
        <taxon>Bacteria</taxon>
        <taxon>Thermotogati</taxon>
        <taxon>Deinococcota</taxon>
        <taxon>Deinococci</taxon>
        <taxon>Thermales</taxon>
        <taxon>Thermaceae</taxon>
        <taxon>Meiothermus</taxon>
    </lineage>
</organism>
<comment type="similarity">
    <text evidence="1 2">Belongs to the small heat shock protein (HSP20) family.</text>
</comment>
<dbReference type="RefSeq" id="WP_119356530.1">
    <property type="nucleotide sequence ID" value="NZ_BJXM01000006.1"/>
</dbReference>
<dbReference type="InterPro" id="IPR008978">
    <property type="entry name" value="HSP20-like_chaperone"/>
</dbReference>
<evidence type="ECO:0000313" key="5">
    <source>
        <dbReference type="Proteomes" id="UP000266178"/>
    </source>
</evidence>
<protein>
    <submittedName>
        <fullName evidence="4">Spore protein SP21</fullName>
    </submittedName>
</protein>
<sequence length="130" mass="14558">MAIERLDTFERLQAIRQQLDELTRRFASGEVFGQWVPALDVLDEGQQYRIVVDIPGVKNEDLELQEQGSTVTLAGVRYALEGQYTQHERPSGSFHRTIALPEDIVPGSAQASLKNGVLEVVIQKAQPQEQ</sequence>
<dbReference type="Proteomes" id="UP000266178">
    <property type="component" value="Unassembled WGS sequence"/>
</dbReference>
<dbReference type="Pfam" id="PF00011">
    <property type="entry name" value="HSP20"/>
    <property type="match status" value="1"/>
</dbReference>
<evidence type="ECO:0000256" key="2">
    <source>
        <dbReference type="RuleBase" id="RU003616"/>
    </source>
</evidence>
<dbReference type="InterPro" id="IPR031107">
    <property type="entry name" value="Small_HSP"/>
</dbReference>
<dbReference type="Gene3D" id="2.60.40.790">
    <property type="match status" value="1"/>
</dbReference>
<dbReference type="PANTHER" id="PTHR11527">
    <property type="entry name" value="HEAT-SHOCK PROTEIN 20 FAMILY MEMBER"/>
    <property type="match status" value="1"/>
</dbReference>
<name>A0A399FAC4_9DEIN</name>
<dbReference type="EMBL" id="QWLB01000010">
    <property type="protein sequence ID" value="RIH93063.1"/>
    <property type="molecule type" value="Genomic_DNA"/>
</dbReference>
<accession>A0A399FAC4</accession>
<reference evidence="4 5" key="1">
    <citation type="submission" date="2018-08" db="EMBL/GenBank/DDBJ databases">
        <title>Meiothermus granaticius genome AF-68 sequencing project.</title>
        <authorList>
            <person name="Da Costa M.S."/>
            <person name="Albuquerque L."/>
            <person name="Raposo P."/>
            <person name="Froufe H.J.C."/>
            <person name="Barroso C.S."/>
            <person name="Egas C."/>
        </authorList>
    </citation>
    <scope>NUCLEOTIDE SEQUENCE [LARGE SCALE GENOMIC DNA]</scope>
    <source>
        <strain evidence="4 5">AF-68</strain>
    </source>
</reference>
<feature type="domain" description="SHSP" evidence="3">
    <location>
        <begin position="30"/>
        <end position="130"/>
    </location>
</feature>
<proteinExistence type="inferred from homology"/>
<comment type="caution">
    <text evidence="4">The sequence shown here is derived from an EMBL/GenBank/DDBJ whole genome shotgun (WGS) entry which is preliminary data.</text>
</comment>
<dbReference type="PROSITE" id="PS01031">
    <property type="entry name" value="SHSP"/>
    <property type="match status" value="1"/>
</dbReference>
<keyword evidence="5" id="KW-1185">Reference proteome</keyword>
<dbReference type="InterPro" id="IPR002068">
    <property type="entry name" value="A-crystallin/Hsp20_dom"/>
</dbReference>
<dbReference type="OrthoDB" id="9811615at2"/>
<evidence type="ECO:0000256" key="1">
    <source>
        <dbReference type="PROSITE-ProRule" id="PRU00285"/>
    </source>
</evidence>
<dbReference type="CDD" id="cd06464">
    <property type="entry name" value="ACD_sHsps-like"/>
    <property type="match status" value="1"/>
</dbReference>
<dbReference type="AlphaFoldDB" id="A0A399FAC4"/>
<evidence type="ECO:0000259" key="3">
    <source>
        <dbReference type="PROSITE" id="PS01031"/>
    </source>
</evidence>
<gene>
    <name evidence="4" type="primary">hspA_1</name>
    <name evidence="4" type="ORF">Mgrana_01022</name>
</gene>